<organism evidence="3 4">
    <name type="scientific">Clonostachys solani</name>
    <dbReference type="NCBI Taxonomy" id="160281"/>
    <lineage>
        <taxon>Eukaryota</taxon>
        <taxon>Fungi</taxon>
        <taxon>Dikarya</taxon>
        <taxon>Ascomycota</taxon>
        <taxon>Pezizomycotina</taxon>
        <taxon>Sordariomycetes</taxon>
        <taxon>Hypocreomycetidae</taxon>
        <taxon>Hypocreales</taxon>
        <taxon>Bionectriaceae</taxon>
        <taxon>Clonostachys</taxon>
    </lineage>
</organism>
<evidence type="ECO:0000313" key="4">
    <source>
        <dbReference type="Proteomes" id="UP000775872"/>
    </source>
</evidence>
<evidence type="ECO:0000256" key="1">
    <source>
        <dbReference type="SAM" id="MobiDB-lite"/>
    </source>
</evidence>
<sequence>MSGGSNSHGPIHLSSYEDGNDGVGASSGTIPRGSQNTKDVGPASPLAYATDQQGEIPKHEKGFRTPAHRNYDKYGNEAGGPSTQLEPVVQEPSPVSSPTPDEPSQQQENINITRENVRSHGPAYQSYNEYGNEKGGPSNHKRHTTPRDPERKPHKPRKPDESKTRISKAYGPAYQSYNEYGNDGGSARPRLMPEPNAREQSFGTPLVSLVPDQQPGRKKRGTASGRPPYGSSRDHVRDHNERGMSRHPKPAQAPADDGPSFADGNSWVYFKLALHMIGMMVSLASLILSFTFIPHKLYHGDLIAISCPVPGVALILGIGELAVRIVYEYREKPRRGTASKGIHPAGHVAVCLVLWLASIVVLYFLTTYIKATDNYCYAPFDKTIFTNYWWGVCQGEWDGQRSSAVALAALTATIWLIYFFLFIFACIDTSKRSEKRAGKTTEKRPTP</sequence>
<feature type="transmembrane region" description="Helical" evidence="2">
    <location>
        <begin position="302"/>
        <end position="323"/>
    </location>
</feature>
<dbReference type="Proteomes" id="UP000775872">
    <property type="component" value="Unassembled WGS sequence"/>
</dbReference>
<gene>
    <name evidence="3" type="ORF">CSOL1703_00013435</name>
</gene>
<keyword evidence="2" id="KW-1133">Transmembrane helix</keyword>
<dbReference type="AlphaFoldDB" id="A0A9P0E9H3"/>
<reference evidence="3 4" key="2">
    <citation type="submission" date="2021-10" db="EMBL/GenBank/DDBJ databases">
        <authorList>
            <person name="Piombo E."/>
        </authorList>
    </citation>
    <scope>NUCLEOTIDE SEQUENCE [LARGE SCALE GENOMIC DNA]</scope>
</reference>
<accession>A0A9P0E9H3</accession>
<keyword evidence="2" id="KW-0472">Membrane</keyword>
<reference evidence="4" key="1">
    <citation type="submission" date="2019-06" db="EMBL/GenBank/DDBJ databases">
        <authorList>
            <person name="Broberg M."/>
        </authorList>
    </citation>
    <scope>NUCLEOTIDE SEQUENCE [LARGE SCALE GENOMIC DNA]</scope>
</reference>
<feature type="transmembrane region" description="Helical" evidence="2">
    <location>
        <begin position="404"/>
        <end position="427"/>
    </location>
</feature>
<dbReference type="EMBL" id="CABFOC020000018">
    <property type="protein sequence ID" value="CAH0047196.1"/>
    <property type="molecule type" value="Genomic_DNA"/>
</dbReference>
<keyword evidence="4" id="KW-1185">Reference proteome</keyword>
<feature type="transmembrane region" description="Helical" evidence="2">
    <location>
        <begin position="344"/>
        <end position="365"/>
    </location>
</feature>
<feature type="transmembrane region" description="Helical" evidence="2">
    <location>
        <begin position="268"/>
        <end position="290"/>
    </location>
</feature>
<protein>
    <submittedName>
        <fullName evidence="3">Uncharacterized protein</fullName>
    </submittedName>
</protein>
<comment type="caution">
    <text evidence="3">The sequence shown here is derived from an EMBL/GenBank/DDBJ whole genome shotgun (WGS) entry which is preliminary data.</text>
</comment>
<keyword evidence="2" id="KW-0812">Transmembrane</keyword>
<feature type="compositionally biased region" description="Basic and acidic residues" evidence="1">
    <location>
        <begin position="232"/>
        <end position="244"/>
    </location>
</feature>
<feature type="compositionally biased region" description="Polar residues" evidence="1">
    <location>
        <begin position="26"/>
        <end position="38"/>
    </location>
</feature>
<name>A0A9P0E9H3_9HYPO</name>
<dbReference type="OrthoDB" id="5145809at2759"/>
<evidence type="ECO:0000313" key="3">
    <source>
        <dbReference type="EMBL" id="CAH0047196.1"/>
    </source>
</evidence>
<feature type="compositionally biased region" description="Basic and acidic residues" evidence="1">
    <location>
        <begin position="56"/>
        <end position="75"/>
    </location>
</feature>
<feature type="region of interest" description="Disordered" evidence="1">
    <location>
        <begin position="1"/>
        <end position="259"/>
    </location>
</feature>
<evidence type="ECO:0000256" key="2">
    <source>
        <dbReference type="SAM" id="Phobius"/>
    </source>
</evidence>
<proteinExistence type="predicted"/>
<feature type="compositionally biased region" description="Polar residues" evidence="1">
    <location>
        <begin position="102"/>
        <end position="114"/>
    </location>
</feature>